<dbReference type="OrthoDB" id="10653483at2759"/>
<keyword evidence="1" id="KW-0175">Coiled coil</keyword>
<organism evidence="2 3">
    <name type="scientific">Trichomonas vaginalis (strain ATCC PRA-98 / G3)</name>
    <dbReference type="NCBI Taxonomy" id="412133"/>
    <lineage>
        <taxon>Eukaryota</taxon>
        <taxon>Metamonada</taxon>
        <taxon>Parabasalia</taxon>
        <taxon>Trichomonadida</taxon>
        <taxon>Trichomonadidae</taxon>
        <taxon>Trichomonas</taxon>
    </lineage>
</organism>
<protein>
    <submittedName>
        <fullName evidence="2">Uncharacterized protein</fullName>
    </submittedName>
</protein>
<proteinExistence type="predicted"/>
<dbReference type="VEuPathDB" id="TrichDB:TVAGG3_0976840"/>
<accession>A2EQM1</accession>
<dbReference type="EMBL" id="DS113458">
    <property type="protein sequence ID" value="EAY05068.1"/>
    <property type="molecule type" value="Genomic_DNA"/>
</dbReference>
<dbReference type="InParanoid" id="A2EQM1"/>
<dbReference type="SMR" id="A2EQM1"/>
<feature type="coiled-coil region" evidence="1">
    <location>
        <begin position="197"/>
        <end position="246"/>
    </location>
</feature>
<keyword evidence="3" id="KW-1185">Reference proteome</keyword>
<dbReference type="VEuPathDB" id="TrichDB:TVAG_191650"/>
<feature type="coiled-coil region" evidence="1">
    <location>
        <begin position="60"/>
        <end position="109"/>
    </location>
</feature>
<dbReference type="KEGG" id="tva:4762933"/>
<feature type="coiled-coil region" evidence="1">
    <location>
        <begin position="272"/>
        <end position="332"/>
    </location>
</feature>
<dbReference type="RefSeq" id="XP_001317291.1">
    <property type="nucleotide sequence ID" value="XM_001317256.1"/>
</dbReference>
<reference evidence="2" key="1">
    <citation type="submission" date="2006-10" db="EMBL/GenBank/DDBJ databases">
        <authorList>
            <person name="Amadeo P."/>
            <person name="Zhao Q."/>
            <person name="Wortman J."/>
            <person name="Fraser-Liggett C."/>
            <person name="Carlton J."/>
        </authorList>
    </citation>
    <scope>NUCLEOTIDE SEQUENCE</scope>
    <source>
        <strain evidence="2">G3</strain>
    </source>
</reference>
<name>A2EQM1_TRIV3</name>
<gene>
    <name evidence="2" type="ORF">TVAG_191650</name>
</gene>
<evidence type="ECO:0000313" key="2">
    <source>
        <dbReference type="EMBL" id="EAY05068.1"/>
    </source>
</evidence>
<dbReference type="Proteomes" id="UP000001542">
    <property type="component" value="Unassembled WGS sequence"/>
</dbReference>
<evidence type="ECO:0000313" key="3">
    <source>
        <dbReference type="Proteomes" id="UP000001542"/>
    </source>
</evidence>
<reference evidence="2" key="2">
    <citation type="journal article" date="2007" name="Science">
        <title>Draft genome sequence of the sexually transmitted pathogen Trichomonas vaginalis.</title>
        <authorList>
            <person name="Carlton J.M."/>
            <person name="Hirt R.P."/>
            <person name="Silva J.C."/>
            <person name="Delcher A.L."/>
            <person name="Schatz M."/>
            <person name="Zhao Q."/>
            <person name="Wortman J.R."/>
            <person name="Bidwell S.L."/>
            <person name="Alsmark U.C.M."/>
            <person name="Besteiro S."/>
            <person name="Sicheritz-Ponten T."/>
            <person name="Noel C.J."/>
            <person name="Dacks J.B."/>
            <person name="Foster P.G."/>
            <person name="Simillion C."/>
            <person name="Van de Peer Y."/>
            <person name="Miranda-Saavedra D."/>
            <person name="Barton G.J."/>
            <person name="Westrop G.D."/>
            <person name="Mueller S."/>
            <person name="Dessi D."/>
            <person name="Fiori P.L."/>
            <person name="Ren Q."/>
            <person name="Paulsen I."/>
            <person name="Zhang H."/>
            <person name="Bastida-Corcuera F.D."/>
            <person name="Simoes-Barbosa A."/>
            <person name="Brown M.T."/>
            <person name="Hayes R.D."/>
            <person name="Mukherjee M."/>
            <person name="Okumura C.Y."/>
            <person name="Schneider R."/>
            <person name="Smith A.J."/>
            <person name="Vanacova S."/>
            <person name="Villalvazo M."/>
            <person name="Haas B.J."/>
            <person name="Pertea M."/>
            <person name="Feldblyum T.V."/>
            <person name="Utterback T.R."/>
            <person name="Shu C.L."/>
            <person name="Osoegawa K."/>
            <person name="de Jong P.J."/>
            <person name="Hrdy I."/>
            <person name="Horvathova L."/>
            <person name="Zubacova Z."/>
            <person name="Dolezal P."/>
            <person name="Malik S.B."/>
            <person name="Logsdon J.M. Jr."/>
            <person name="Henze K."/>
            <person name="Gupta A."/>
            <person name="Wang C.C."/>
            <person name="Dunne R.L."/>
            <person name="Upcroft J.A."/>
            <person name="Upcroft P."/>
            <person name="White O."/>
            <person name="Salzberg S.L."/>
            <person name="Tang P."/>
            <person name="Chiu C.-H."/>
            <person name="Lee Y.-S."/>
            <person name="Embley T.M."/>
            <person name="Coombs G.H."/>
            <person name="Mottram J.C."/>
            <person name="Tachezy J."/>
            <person name="Fraser-Liggett C.M."/>
            <person name="Johnson P.J."/>
        </authorList>
    </citation>
    <scope>NUCLEOTIDE SEQUENCE [LARGE SCALE GENOMIC DNA]</scope>
    <source>
        <strain evidence="2">G3</strain>
    </source>
</reference>
<evidence type="ECO:0000256" key="1">
    <source>
        <dbReference type="SAM" id="Coils"/>
    </source>
</evidence>
<dbReference type="AlphaFoldDB" id="A2EQM1"/>
<sequence length="344" mass="40530">MILSSIQNNPTLNLTVPIEKKIKLSFGLEQKFETLNSLDKDLLVATQNLRLAKKLLETRKQHQSQNTKQYMKRIQDLSNEIKSDRKAYKLNKNNKLQEKESSLKNVRDEHHKLVGYIETQIERQIRYRKFEWLPDTDVFNDQIDALLDVLNYSREKLEKDKSSKVRTIGKVLSATQRTAESLKVELTAMDTKYRREIGELTKRIEQISQENEQINMKNANEEKRINEFQERRIAEEKSLCDELTNLYKSFVSTQNERLQVAKSKCEIMKRIAKETGDELINLKTQLEDLRKVVIPPTIERDHVDEIAIKAKMRVDKIILQHLKEENERLQRDYDISISGMKSDQ</sequence>